<dbReference type="KEGG" id="toy:FO059_16010"/>
<comment type="subcellular location">
    <subcellularLocation>
        <location evidence="1">Cell membrane</location>
        <topology evidence="1">Multi-pass membrane protein</topology>
    </subcellularLocation>
</comment>
<evidence type="ECO:0000256" key="1">
    <source>
        <dbReference type="ARBA" id="ARBA00004651"/>
    </source>
</evidence>
<evidence type="ECO:0000256" key="4">
    <source>
        <dbReference type="ARBA" id="ARBA00022989"/>
    </source>
</evidence>
<dbReference type="InterPro" id="IPR051791">
    <property type="entry name" value="Pra-immunoreactive"/>
</dbReference>
<feature type="domain" description="RDD" evidence="8">
    <location>
        <begin position="8"/>
        <end position="167"/>
    </location>
</feature>
<evidence type="ECO:0000256" key="3">
    <source>
        <dbReference type="ARBA" id="ARBA00022692"/>
    </source>
</evidence>
<gene>
    <name evidence="9" type="ORF">FO059_16010</name>
</gene>
<protein>
    <submittedName>
        <fullName evidence="9">RDD family protein</fullName>
    </submittedName>
</protein>
<keyword evidence="2" id="KW-1003">Cell membrane</keyword>
<feature type="transmembrane region" description="Helical" evidence="7">
    <location>
        <begin position="53"/>
        <end position="77"/>
    </location>
</feature>
<organism evidence="9 10">
    <name type="scientific">Tomitella fengzijianii</name>
    <dbReference type="NCBI Taxonomy" id="2597660"/>
    <lineage>
        <taxon>Bacteria</taxon>
        <taxon>Bacillati</taxon>
        <taxon>Actinomycetota</taxon>
        <taxon>Actinomycetes</taxon>
        <taxon>Mycobacteriales</taxon>
        <taxon>Tomitella</taxon>
    </lineage>
</organism>
<evidence type="ECO:0000313" key="9">
    <source>
        <dbReference type="EMBL" id="QDQ99435.1"/>
    </source>
</evidence>
<evidence type="ECO:0000256" key="6">
    <source>
        <dbReference type="SAM" id="MobiDB-lite"/>
    </source>
</evidence>
<name>A0A516X8N4_9ACTN</name>
<evidence type="ECO:0000259" key="8">
    <source>
        <dbReference type="Pfam" id="PF06271"/>
    </source>
</evidence>
<dbReference type="PANTHER" id="PTHR36115">
    <property type="entry name" value="PROLINE-RICH ANTIGEN HOMOLOG-RELATED"/>
    <property type="match status" value="1"/>
</dbReference>
<feature type="transmembrane region" description="Helical" evidence="7">
    <location>
        <begin position="112"/>
        <end position="129"/>
    </location>
</feature>
<keyword evidence="3 7" id="KW-0812">Transmembrane</keyword>
<dbReference type="EMBL" id="CP041765">
    <property type="protein sequence ID" value="QDQ99435.1"/>
    <property type="molecule type" value="Genomic_DNA"/>
</dbReference>
<dbReference type="PANTHER" id="PTHR36115:SF6">
    <property type="entry name" value="PROLINE-RICH ANTIGEN HOMOLOG"/>
    <property type="match status" value="1"/>
</dbReference>
<feature type="transmembrane region" description="Helical" evidence="7">
    <location>
        <begin position="135"/>
        <end position="152"/>
    </location>
</feature>
<feature type="transmembrane region" description="Helical" evidence="7">
    <location>
        <begin position="21"/>
        <end position="41"/>
    </location>
</feature>
<reference evidence="9 10" key="2">
    <citation type="submission" date="2019-07" db="EMBL/GenBank/DDBJ databases">
        <authorList>
            <person name="Huang Y."/>
        </authorList>
    </citation>
    <scope>NUCLEOTIDE SEQUENCE [LARGE SCALE GENOMIC DNA]</scope>
    <source>
        <strain evidence="9 10">HY188</strain>
    </source>
</reference>
<evidence type="ECO:0000256" key="5">
    <source>
        <dbReference type="ARBA" id="ARBA00023136"/>
    </source>
</evidence>
<keyword evidence="5 7" id="KW-0472">Membrane</keyword>
<dbReference type="Pfam" id="PF06271">
    <property type="entry name" value="RDD"/>
    <property type="match status" value="1"/>
</dbReference>
<reference evidence="9 10" key="1">
    <citation type="submission" date="2019-07" db="EMBL/GenBank/DDBJ databases">
        <title>Tomitella cavernea sp. nov., an actinomycete isolated from soil.</title>
        <authorList>
            <person name="Cheng J."/>
        </authorList>
    </citation>
    <scope>NUCLEOTIDE SEQUENCE [LARGE SCALE GENOMIC DNA]</scope>
    <source>
        <strain evidence="9 10">HY188</strain>
    </source>
</reference>
<feature type="region of interest" description="Disordered" evidence="6">
    <location>
        <begin position="156"/>
        <end position="175"/>
    </location>
</feature>
<evidence type="ECO:0000313" key="10">
    <source>
        <dbReference type="Proteomes" id="UP000317344"/>
    </source>
</evidence>
<dbReference type="OrthoDB" id="4555857at2"/>
<evidence type="ECO:0000256" key="7">
    <source>
        <dbReference type="SAM" id="Phobius"/>
    </source>
</evidence>
<accession>A0A516X8N4</accession>
<evidence type="ECO:0000256" key="2">
    <source>
        <dbReference type="ARBA" id="ARBA00022475"/>
    </source>
</evidence>
<dbReference type="GO" id="GO:0005886">
    <property type="term" value="C:plasma membrane"/>
    <property type="evidence" value="ECO:0007669"/>
    <property type="project" value="UniProtKB-SubCell"/>
</dbReference>
<keyword evidence="4 7" id="KW-1133">Transmembrane helix</keyword>
<dbReference type="Proteomes" id="UP000317344">
    <property type="component" value="Chromosome"/>
</dbReference>
<keyword evidence="10" id="KW-1185">Reference proteome</keyword>
<dbReference type="AlphaFoldDB" id="A0A516X8N4"/>
<dbReference type="InterPro" id="IPR010432">
    <property type="entry name" value="RDD"/>
</dbReference>
<sequence>MSGGGAPASLLPRFGARFIDGLIIAIPQQIILAIVAAAFGVSTGTLDTLGASIGYWAVTSVIAVIFAGIWVWYYVWFETHKGQTLGKQLLHLRVLGVRGGNPTLQESLRRNGYIVLGSAATVIGIIPFIGWILQFLIGIAVLVFVIVIAVSINSSPTKQGKHDEMAGGTQVVTTQ</sequence>
<proteinExistence type="predicted"/>